<gene>
    <name evidence="2" type="ORF">BG015_005488</name>
</gene>
<protein>
    <submittedName>
        <fullName evidence="2">Uncharacterized protein</fullName>
    </submittedName>
</protein>
<proteinExistence type="predicted"/>
<feature type="compositionally biased region" description="Low complexity" evidence="1">
    <location>
        <begin position="146"/>
        <end position="156"/>
    </location>
</feature>
<dbReference type="OrthoDB" id="2413114at2759"/>
<dbReference type="EMBL" id="JAAAUQ010002542">
    <property type="protein sequence ID" value="KAF9122702.1"/>
    <property type="molecule type" value="Genomic_DNA"/>
</dbReference>
<accession>A0A9P5R5E3</accession>
<dbReference type="Proteomes" id="UP000748756">
    <property type="component" value="Unassembled WGS sequence"/>
</dbReference>
<comment type="caution">
    <text evidence="2">The sequence shown here is derived from an EMBL/GenBank/DDBJ whole genome shotgun (WGS) entry which is preliminary data.</text>
</comment>
<feature type="region of interest" description="Disordered" evidence="1">
    <location>
        <begin position="1"/>
        <end position="75"/>
    </location>
</feature>
<feature type="region of interest" description="Disordered" evidence="1">
    <location>
        <begin position="138"/>
        <end position="211"/>
    </location>
</feature>
<sequence length="251" mass="28562">MSGPFSNPGRISLDSNGESAGDTCHHVSSRVAAGRDHDHSDPNSSVNLDLADQNGNPAIHHHPPHHHYQHQERDGHSDMTLTDEMRLREQIMARISPRAIMMSRTPPALPEVPVGDEPIAHQIRRVHSAYMAELRRQWEDQHQQRRQTQFQEPQQQSLHQYQRHNSYPLSQRSVSMSRFAPVATERTSPVMMQRSMPSSSATATGSQLQDDEEMHLRTLPRGSNSLYLNYEGGVLRTEEQWRGSDDDMVGR</sequence>
<keyword evidence="3" id="KW-1185">Reference proteome</keyword>
<feature type="compositionally biased region" description="Basic residues" evidence="1">
    <location>
        <begin position="59"/>
        <end position="68"/>
    </location>
</feature>
<dbReference type="AlphaFoldDB" id="A0A9P5R5E3"/>
<evidence type="ECO:0000313" key="2">
    <source>
        <dbReference type="EMBL" id="KAF9122702.1"/>
    </source>
</evidence>
<feature type="compositionally biased region" description="Polar residues" evidence="1">
    <location>
        <begin position="195"/>
        <end position="208"/>
    </location>
</feature>
<organism evidence="2 3">
    <name type="scientific">Linnemannia schmuckeri</name>
    <dbReference type="NCBI Taxonomy" id="64567"/>
    <lineage>
        <taxon>Eukaryota</taxon>
        <taxon>Fungi</taxon>
        <taxon>Fungi incertae sedis</taxon>
        <taxon>Mucoromycota</taxon>
        <taxon>Mortierellomycotina</taxon>
        <taxon>Mortierellomycetes</taxon>
        <taxon>Mortierellales</taxon>
        <taxon>Mortierellaceae</taxon>
        <taxon>Linnemannia</taxon>
    </lineage>
</organism>
<evidence type="ECO:0000256" key="1">
    <source>
        <dbReference type="SAM" id="MobiDB-lite"/>
    </source>
</evidence>
<reference evidence="2" key="1">
    <citation type="journal article" date="2020" name="Fungal Divers.">
        <title>Resolving the Mortierellaceae phylogeny through synthesis of multi-gene phylogenetics and phylogenomics.</title>
        <authorList>
            <person name="Vandepol N."/>
            <person name="Liber J."/>
            <person name="Desiro A."/>
            <person name="Na H."/>
            <person name="Kennedy M."/>
            <person name="Barry K."/>
            <person name="Grigoriev I.V."/>
            <person name="Miller A.N."/>
            <person name="O'Donnell K."/>
            <person name="Stajich J.E."/>
            <person name="Bonito G."/>
        </authorList>
    </citation>
    <scope>NUCLEOTIDE SEQUENCE</scope>
    <source>
        <strain evidence="2">NRRL 6426</strain>
    </source>
</reference>
<feature type="compositionally biased region" description="Polar residues" evidence="1">
    <location>
        <begin position="157"/>
        <end position="176"/>
    </location>
</feature>
<name>A0A9P5R5E3_9FUNG</name>
<evidence type="ECO:0000313" key="3">
    <source>
        <dbReference type="Proteomes" id="UP000748756"/>
    </source>
</evidence>